<keyword evidence="4" id="KW-1185">Reference proteome</keyword>
<feature type="region of interest" description="Disordered" evidence="1">
    <location>
        <begin position="346"/>
        <end position="429"/>
    </location>
</feature>
<feature type="region of interest" description="Disordered" evidence="1">
    <location>
        <begin position="159"/>
        <end position="212"/>
    </location>
</feature>
<dbReference type="RefSeq" id="XP_045951263.1">
    <property type="nucleotide sequence ID" value="XM_046101087.1"/>
</dbReference>
<feature type="compositionally biased region" description="Polar residues" evidence="1">
    <location>
        <begin position="353"/>
        <end position="362"/>
    </location>
</feature>
<evidence type="ECO:0000313" key="4">
    <source>
        <dbReference type="Proteomes" id="UP000758603"/>
    </source>
</evidence>
<accession>A0A9P8U820</accession>
<dbReference type="GeneID" id="70129979"/>
<dbReference type="OrthoDB" id="4148662at2759"/>
<feature type="compositionally biased region" description="Polar residues" evidence="1">
    <location>
        <begin position="385"/>
        <end position="401"/>
    </location>
</feature>
<comment type="caution">
    <text evidence="3">The sequence shown here is derived from an EMBL/GenBank/DDBJ whole genome shotgun (WGS) entry which is preliminary data.</text>
</comment>
<reference evidence="3" key="1">
    <citation type="journal article" date="2021" name="Nat. Commun.">
        <title>Genetic determinants of endophytism in the Arabidopsis root mycobiome.</title>
        <authorList>
            <person name="Mesny F."/>
            <person name="Miyauchi S."/>
            <person name="Thiergart T."/>
            <person name="Pickel B."/>
            <person name="Atanasova L."/>
            <person name="Karlsson M."/>
            <person name="Huettel B."/>
            <person name="Barry K.W."/>
            <person name="Haridas S."/>
            <person name="Chen C."/>
            <person name="Bauer D."/>
            <person name="Andreopoulos W."/>
            <person name="Pangilinan J."/>
            <person name="LaButti K."/>
            <person name="Riley R."/>
            <person name="Lipzen A."/>
            <person name="Clum A."/>
            <person name="Drula E."/>
            <person name="Henrissat B."/>
            <person name="Kohler A."/>
            <person name="Grigoriev I.V."/>
            <person name="Martin F.M."/>
            <person name="Hacquard S."/>
        </authorList>
    </citation>
    <scope>NUCLEOTIDE SEQUENCE</scope>
    <source>
        <strain evidence="3">MPI-SDFR-AT-0073</strain>
    </source>
</reference>
<sequence length="429" mass="42918">MNDANIYVSNGTCYSAAGKELNGEFLPCGNDAFGHQTCCGKGDNCLADNACFGVHGSGYGSYLTYMAGCSDPEYKDASCPDKKGIDDGPWIALTLCDDSGGEWAACSQEGNPTTLQPGSFCSCTDAASATVAFKDSTSLENVASLPQSTGASIQFFPGHIPTAPSSSTSAGGTTRASGTGAASSAMTTGHPVSTTEITQSTQTATSTDPSGSVVTATRTIILTSAIDPTSTGSAGSDGGTSSAGTKIGIGVGVGVGVVLLLAALAGFIVNRRRSRRNAAVASEIEKGGSGVNGGASRLTKPASADPRMSEADGQAVSEADGTAVSRANRLGMSEAGGMAVARPFSSELEGSPVTPTSAQSSAGGFAGPGGVRRSGELSPVAELPGSNSWGMNRQATAQESETPAAIKGAGYAPRPGRSRWGEAWRKRSS</sequence>
<feature type="compositionally biased region" description="Basic and acidic residues" evidence="1">
    <location>
        <begin position="419"/>
        <end position="429"/>
    </location>
</feature>
<organism evidence="3 4">
    <name type="scientific">Truncatella angustata</name>
    <dbReference type="NCBI Taxonomy" id="152316"/>
    <lineage>
        <taxon>Eukaryota</taxon>
        <taxon>Fungi</taxon>
        <taxon>Dikarya</taxon>
        <taxon>Ascomycota</taxon>
        <taxon>Pezizomycotina</taxon>
        <taxon>Sordariomycetes</taxon>
        <taxon>Xylariomycetidae</taxon>
        <taxon>Amphisphaeriales</taxon>
        <taxon>Sporocadaceae</taxon>
        <taxon>Truncatella</taxon>
    </lineage>
</organism>
<feature type="region of interest" description="Disordered" evidence="1">
    <location>
        <begin position="286"/>
        <end position="321"/>
    </location>
</feature>
<evidence type="ECO:0000313" key="3">
    <source>
        <dbReference type="EMBL" id="KAH6643333.1"/>
    </source>
</evidence>
<keyword evidence="2" id="KW-1133">Transmembrane helix</keyword>
<dbReference type="AlphaFoldDB" id="A0A9P8U820"/>
<keyword evidence="2" id="KW-0812">Transmembrane</keyword>
<dbReference type="EMBL" id="JAGPXC010000013">
    <property type="protein sequence ID" value="KAH6643333.1"/>
    <property type="molecule type" value="Genomic_DNA"/>
</dbReference>
<evidence type="ECO:0000256" key="2">
    <source>
        <dbReference type="SAM" id="Phobius"/>
    </source>
</evidence>
<evidence type="ECO:0000256" key="1">
    <source>
        <dbReference type="SAM" id="MobiDB-lite"/>
    </source>
</evidence>
<protein>
    <submittedName>
        <fullName evidence="3">Uncharacterized protein</fullName>
    </submittedName>
</protein>
<gene>
    <name evidence="3" type="ORF">BKA67DRAFT_542292</name>
</gene>
<feature type="transmembrane region" description="Helical" evidence="2">
    <location>
        <begin position="247"/>
        <end position="269"/>
    </location>
</feature>
<dbReference type="Proteomes" id="UP000758603">
    <property type="component" value="Unassembled WGS sequence"/>
</dbReference>
<proteinExistence type="predicted"/>
<keyword evidence="2" id="KW-0472">Membrane</keyword>
<name>A0A9P8U820_9PEZI</name>
<feature type="compositionally biased region" description="Low complexity" evidence="1">
    <location>
        <begin position="162"/>
        <end position="207"/>
    </location>
</feature>